<dbReference type="AlphaFoldDB" id="A0A0F5LRF7"/>
<evidence type="ECO:0000259" key="2">
    <source>
        <dbReference type="Pfam" id="PF14378"/>
    </source>
</evidence>
<dbReference type="InterPro" id="IPR026841">
    <property type="entry name" value="Aur1/Ipt1"/>
</dbReference>
<evidence type="ECO:0000313" key="5">
    <source>
        <dbReference type="Proteomes" id="UP000033608"/>
    </source>
</evidence>
<feature type="transmembrane region" description="Helical" evidence="1">
    <location>
        <begin position="271"/>
        <end position="295"/>
    </location>
</feature>
<feature type="transmembrane region" description="Helical" evidence="1">
    <location>
        <begin position="171"/>
        <end position="189"/>
    </location>
</feature>
<sequence>MDRHERTARQYLAALRSAIGADLPLYIIAALYVIGGYMLMAGMEQTAFGTLNAYYFAWSINFGIAAPIFVAVIGFSHITIRLNRRRALAYRAMFAPARVARFAAGTILLLTALLLFTTMFSSIKSTFPLASGFLFDVAQADIDKAIHLGTDPWRYLYAIAQHPIVLRVVEFNYNVVWFILCYFTLYWVVTSPRADQFRLRYVLTWMLSWVIIGNLIAGTWLSAGPAFYGLVTGDTERFGEQLAFLGITAGERNSAHNLQAYLWDLYETGNVGIGSGISAFPSIHVAMVVLNALFIGELSHRLGALMWCYVAFIIMSSVYLGWHYAIDGYVSVVAVLVIYWALRKLLPKIAMRANAAVTEPVTNAT</sequence>
<dbReference type="RefSeq" id="WP_046134898.1">
    <property type="nucleotide sequence ID" value="NZ_FQVC01000004.1"/>
</dbReference>
<evidence type="ECO:0000313" key="4">
    <source>
        <dbReference type="EMBL" id="SHF06997.1"/>
    </source>
</evidence>
<organism evidence="3 5">
    <name type="scientific">Devosia limi DSM 17137</name>
    <dbReference type="NCBI Taxonomy" id="1121477"/>
    <lineage>
        <taxon>Bacteria</taxon>
        <taxon>Pseudomonadati</taxon>
        <taxon>Pseudomonadota</taxon>
        <taxon>Alphaproteobacteria</taxon>
        <taxon>Hyphomicrobiales</taxon>
        <taxon>Devosiaceae</taxon>
        <taxon>Devosia</taxon>
    </lineage>
</organism>
<feature type="transmembrane region" description="Helical" evidence="1">
    <location>
        <begin position="201"/>
        <end position="221"/>
    </location>
</feature>
<keyword evidence="1" id="KW-0472">Membrane</keyword>
<reference evidence="4 6" key="2">
    <citation type="submission" date="2016-11" db="EMBL/GenBank/DDBJ databases">
        <authorList>
            <person name="Jaros S."/>
            <person name="Januszkiewicz K."/>
            <person name="Wedrychowicz H."/>
        </authorList>
    </citation>
    <scope>NUCLEOTIDE SEQUENCE [LARGE SCALE GENOMIC DNA]</scope>
    <source>
        <strain evidence="4 6">DSM 17137</strain>
    </source>
</reference>
<accession>A0A0F5LRF7</accession>
<dbReference type="EMBL" id="FQVC01000004">
    <property type="protein sequence ID" value="SHF06997.1"/>
    <property type="molecule type" value="Genomic_DNA"/>
</dbReference>
<evidence type="ECO:0000313" key="3">
    <source>
        <dbReference type="EMBL" id="KKB84886.1"/>
    </source>
</evidence>
<dbReference type="Pfam" id="PF14378">
    <property type="entry name" value="PAP2_3"/>
    <property type="match status" value="1"/>
</dbReference>
<feature type="transmembrane region" description="Helical" evidence="1">
    <location>
        <begin position="99"/>
        <end position="123"/>
    </location>
</feature>
<name>A0A0F5LRF7_9HYPH</name>
<gene>
    <name evidence="4" type="ORF">SAMN02745223_01740</name>
    <name evidence="3" type="ORF">VW29_08625</name>
</gene>
<keyword evidence="1" id="KW-0812">Transmembrane</keyword>
<evidence type="ECO:0000313" key="6">
    <source>
        <dbReference type="Proteomes" id="UP000184533"/>
    </source>
</evidence>
<dbReference type="Proteomes" id="UP000184533">
    <property type="component" value="Unassembled WGS sequence"/>
</dbReference>
<dbReference type="InterPro" id="IPR036087">
    <property type="entry name" value="Nict_dMeBzImd_PRibTrfase_sf"/>
</dbReference>
<proteinExistence type="predicted"/>
<dbReference type="GO" id="GO:0008939">
    <property type="term" value="F:nicotinate-nucleotide-dimethylbenzimidazole phosphoribosyltransferase activity"/>
    <property type="evidence" value="ECO:0007669"/>
    <property type="project" value="InterPro"/>
</dbReference>
<dbReference type="Proteomes" id="UP000033608">
    <property type="component" value="Unassembled WGS sequence"/>
</dbReference>
<dbReference type="STRING" id="1121477.SAMN02745223_01740"/>
<dbReference type="SUPFAM" id="SSF52733">
    <property type="entry name" value="Nicotinate mononucleotide:5,6-dimethylbenzimidazole phosphoribosyltransferase (CobT)"/>
    <property type="match status" value="1"/>
</dbReference>
<feature type="transmembrane region" description="Helical" evidence="1">
    <location>
        <begin position="21"/>
        <end position="43"/>
    </location>
</feature>
<keyword evidence="5" id="KW-1185">Reference proteome</keyword>
<reference evidence="3 5" key="1">
    <citation type="submission" date="2015-03" db="EMBL/GenBank/DDBJ databases">
        <authorList>
            <person name="Hassan Y.I."/>
            <person name="Lepp D."/>
            <person name="Zhou T."/>
        </authorList>
    </citation>
    <scope>NUCLEOTIDE SEQUENCE [LARGE SCALE GENOMIC DNA]</scope>
    <source>
        <strain evidence="3 5">DSM 17137</strain>
    </source>
</reference>
<feature type="transmembrane region" description="Helical" evidence="1">
    <location>
        <begin position="55"/>
        <end position="78"/>
    </location>
</feature>
<dbReference type="PATRIC" id="fig|1121477.3.peg.2820"/>
<protein>
    <submittedName>
        <fullName evidence="4">PAP2 superfamily protein</fullName>
    </submittedName>
</protein>
<feature type="transmembrane region" description="Helical" evidence="1">
    <location>
        <begin position="302"/>
        <end position="320"/>
    </location>
</feature>
<feature type="transmembrane region" description="Helical" evidence="1">
    <location>
        <begin position="326"/>
        <end position="342"/>
    </location>
</feature>
<evidence type="ECO:0000256" key="1">
    <source>
        <dbReference type="SAM" id="Phobius"/>
    </source>
</evidence>
<keyword evidence="1" id="KW-1133">Transmembrane helix</keyword>
<dbReference type="EMBL" id="LAJF01000062">
    <property type="protein sequence ID" value="KKB84886.1"/>
    <property type="molecule type" value="Genomic_DNA"/>
</dbReference>
<dbReference type="OrthoDB" id="9816314at2"/>
<dbReference type="Gene3D" id="1.20.144.10">
    <property type="entry name" value="Phosphatidic acid phosphatase type 2/haloperoxidase"/>
    <property type="match status" value="1"/>
</dbReference>
<feature type="domain" description="Inositolphosphotransferase Aur1/Ipt1" evidence="2">
    <location>
        <begin position="141"/>
        <end position="340"/>
    </location>
</feature>
<dbReference type="GO" id="GO:0016020">
    <property type="term" value="C:membrane"/>
    <property type="evidence" value="ECO:0007669"/>
    <property type="project" value="UniProtKB-SubCell"/>
</dbReference>